<keyword evidence="3" id="KW-1185">Reference proteome</keyword>
<name>A0A1C5I4Y1_9ACTN</name>
<protein>
    <submittedName>
        <fullName evidence="2">Uncharacterized protein</fullName>
    </submittedName>
</protein>
<gene>
    <name evidence="2" type="ORF">GA0070609_2777</name>
</gene>
<evidence type="ECO:0000313" key="3">
    <source>
        <dbReference type="Proteomes" id="UP000198217"/>
    </source>
</evidence>
<organism evidence="2 3">
    <name type="scientific">Micromonospora echinaurantiaca</name>
    <dbReference type="NCBI Taxonomy" id="47857"/>
    <lineage>
        <taxon>Bacteria</taxon>
        <taxon>Bacillati</taxon>
        <taxon>Actinomycetota</taxon>
        <taxon>Actinomycetes</taxon>
        <taxon>Micromonosporales</taxon>
        <taxon>Micromonosporaceae</taxon>
        <taxon>Micromonospora</taxon>
    </lineage>
</organism>
<accession>A0A1C5I4Y1</accession>
<dbReference type="EMBL" id="LT607750">
    <property type="protein sequence ID" value="SCG53215.1"/>
    <property type="molecule type" value="Genomic_DNA"/>
</dbReference>
<evidence type="ECO:0000256" key="1">
    <source>
        <dbReference type="SAM" id="MobiDB-lite"/>
    </source>
</evidence>
<feature type="compositionally biased region" description="Basic residues" evidence="1">
    <location>
        <begin position="57"/>
        <end position="67"/>
    </location>
</feature>
<feature type="region of interest" description="Disordered" evidence="1">
    <location>
        <begin position="55"/>
        <end position="76"/>
    </location>
</feature>
<dbReference type="RefSeq" id="WP_088994179.1">
    <property type="nucleotide sequence ID" value="NZ_LT607750.1"/>
</dbReference>
<sequence>MAAADVGRLRILLTAFEAAATPPVLWPGAPAAVAGEVAAEAMEVVQTGDISGTARRAPCRRCPRRGPPRGIHDGGYEEPRGRWIPLFVARLLVER</sequence>
<reference evidence="2 3" key="1">
    <citation type="submission" date="2016-06" db="EMBL/GenBank/DDBJ databases">
        <authorList>
            <person name="Kjaerup R.B."/>
            <person name="Dalgaard T.S."/>
            <person name="Juul-Madsen H.R."/>
        </authorList>
    </citation>
    <scope>NUCLEOTIDE SEQUENCE [LARGE SCALE GENOMIC DNA]</scope>
    <source>
        <strain evidence="2 3">DSM 43904</strain>
    </source>
</reference>
<proteinExistence type="predicted"/>
<dbReference type="Proteomes" id="UP000198217">
    <property type="component" value="Chromosome I"/>
</dbReference>
<evidence type="ECO:0000313" key="2">
    <source>
        <dbReference type="EMBL" id="SCG53215.1"/>
    </source>
</evidence>
<dbReference type="AlphaFoldDB" id="A0A1C5I4Y1"/>